<evidence type="ECO:0000313" key="3">
    <source>
        <dbReference type="EnsemblMetazoa" id="CPIJ003084-PA"/>
    </source>
</evidence>
<accession>B0W6Y6</accession>
<dbReference type="OrthoDB" id="7250310at2759"/>
<proteinExistence type="predicted"/>
<dbReference type="EMBL" id="DS231851">
    <property type="protein sequence ID" value="EDS37260.1"/>
    <property type="molecule type" value="Genomic_DNA"/>
</dbReference>
<name>B0W6Y6_CULQU</name>
<dbReference type="VEuPathDB" id="VectorBase:CQUJHB005163"/>
<dbReference type="KEGG" id="cqu:CpipJ_CPIJ003084"/>
<evidence type="ECO:0000313" key="2">
    <source>
        <dbReference type="EMBL" id="EDS37260.1"/>
    </source>
</evidence>
<dbReference type="InParanoid" id="B0W6Y6"/>
<dbReference type="InterPro" id="IPR009030">
    <property type="entry name" value="Growth_fac_rcpt_cys_sf"/>
</dbReference>
<reference evidence="2" key="1">
    <citation type="submission" date="2007-03" db="EMBL/GenBank/DDBJ databases">
        <title>Annotation of Culex pipiens quinquefasciatus.</title>
        <authorList>
            <consortium name="The Broad Institute Genome Sequencing Platform"/>
            <person name="Atkinson P.W."/>
            <person name="Hemingway J."/>
            <person name="Christensen B.M."/>
            <person name="Higgs S."/>
            <person name="Kodira C."/>
            <person name="Hannick L."/>
            <person name="Megy K."/>
            <person name="O'Leary S."/>
            <person name="Pearson M."/>
            <person name="Haas B.J."/>
            <person name="Mauceli E."/>
            <person name="Wortman J.R."/>
            <person name="Lee N.H."/>
            <person name="Guigo R."/>
            <person name="Stanke M."/>
            <person name="Alvarado L."/>
            <person name="Amedeo P."/>
            <person name="Antoine C.H."/>
            <person name="Arensburger P."/>
            <person name="Bidwell S.L."/>
            <person name="Crawford M."/>
            <person name="Camaro F."/>
            <person name="Devon K."/>
            <person name="Engels R."/>
            <person name="Hammond M."/>
            <person name="Howarth C."/>
            <person name="Koehrsen M."/>
            <person name="Lawson D."/>
            <person name="Montgomery P."/>
            <person name="Nene V."/>
            <person name="Nusbaum C."/>
            <person name="Puiu D."/>
            <person name="Romero-Severson J."/>
            <person name="Severson D.W."/>
            <person name="Shumway M."/>
            <person name="Sisk P."/>
            <person name="Stolte C."/>
            <person name="Zeng Q."/>
            <person name="Eisenstadt E."/>
            <person name="Fraser-Liggett C."/>
            <person name="Strausberg R."/>
            <person name="Galagan J."/>
            <person name="Birren B."/>
            <person name="Collins F.H."/>
        </authorList>
    </citation>
    <scope>NUCLEOTIDE SEQUENCE [LARGE SCALE GENOMIC DNA]</scope>
    <source>
        <strain evidence="2">JHB</strain>
    </source>
</reference>
<dbReference type="AlphaFoldDB" id="B0W6Y6"/>
<dbReference type="VEuPathDB" id="VectorBase:CPIJ003084"/>
<dbReference type="HOGENOM" id="CLU_266600_0_0_1"/>
<evidence type="ECO:0000313" key="4">
    <source>
        <dbReference type="Proteomes" id="UP000002320"/>
    </source>
</evidence>
<evidence type="ECO:0000256" key="1">
    <source>
        <dbReference type="SAM" id="SignalP"/>
    </source>
</evidence>
<dbReference type="PANTHER" id="PTHR37157">
    <property type="entry name" value="PRION-LIKE-(Q/N-RICH) DOMAIN-BEARING PROTEIN 25"/>
    <property type="match status" value="1"/>
</dbReference>
<dbReference type="EnsemblMetazoa" id="CPIJ003084-RA">
    <property type="protein sequence ID" value="CPIJ003084-PA"/>
    <property type="gene ID" value="CPIJ003084"/>
</dbReference>
<organism>
    <name type="scientific">Culex quinquefasciatus</name>
    <name type="common">Southern house mosquito</name>
    <name type="synonym">Culex pungens</name>
    <dbReference type="NCBI Taxonomy" id="7176"/>
    <lineage>
        <taxon>Eukaryota</taxon>
        <taxon>Metazoa</taxon>
        <taxon>Ecdysozoa</taxon>
        <taxon>Arthropoda</taxon>
        <taxon>Hexapoda</taxon>
        <taxon>Insecta</taxon>
        <taxon>Pterygota</taxon>
        <taxon>Neoptera</taxon>
        <taxon>Endopterygota</taxon>
        <taxon>Diptera</taxon>
        <taxon>Nematocera</taxon>
        <taxon>Culicoidea</taxon>
        <taxon>Culicidae</taxon>
        <taxon>Culicinae</taxon>
        <taxon>Culicini</taxon>
        <taxon>Culex</taxon>
        <taxon>Culex</taxon>
    </lineage>
</organism>
<dbReference type="OMA" id="FLNPCYG"/>
<sequence>MKASNATLLAILLALTTCASFSTAKTDKRQLKDVQLKIPQQIPARRLCTDDADDCVETCPIDYDLDPKKRYCRYKRASCPPNYIRRQGSCVLADVQCPPGSVRQGNRCVVKSFECPSGYLLEGTNCVNSKYCPNGFHWENGFCYQQQRQPCAECEEEVAPLSCPSGFNSYRGKCLKILQGRAEVVLRNITYKVPVECDDEEIYSDGSCISYKYDPIRCSSGHFYNGKCVEVAKCSRGSLQKDCECVVEHSVPATCRQGQPRPVGCVTGKAQCRKPAQLINEAQQLENGWCTSDASCDYGYKLYNNSGCIKESNVPESLCPQSTTYDGEHCVSNVALCSQGLVYESRYGMCIRCAEKSVVCDETAGFRLREGVCVRYEPLCPADYRWETNHCVRDFYQECTKGHLYENYCIDSHLRCPDGYELKDNVCIKEELPGCPEGSMFQNGFCTTNLECPEGYNFGPNSCIQETRTPLNSTSKPSCPADYHYENGICIRTIWRNATIENRTPECTNGYRMEQGRCTKDYYGVQVCPPKTIHMNQENSCFCKVDLICPPGYERIGDECIFRSSGYYSPYLNFLNPCYGMQCGLQYCLSQCFSPPCPFQLCSFGAHQQLNPMYIGNIQQTPDQCGIGGEACIEEELSRETIVRLICPPGYNRENGTCVAYYERICQSGYKMKTGRCVRTDQVKALCPLGFAQLNETCVRIQCDFGYAREGTSCKKVEYRSTIPCPKNYVLLEGFCILRSECSGGSIEAGSCVRRQYAPSSCPLNFLIHNNTCIAQGFCTVRDMFLTDHVCRSRASLQLVCPAGTKRVRNLCIYPEVPKCKQASIMPTNCTGRIERGDLCAYIETPSCNRGYILKEGKCILCSAEKPYCPPDMVIVDGKCVKYRVSCKNGMYLNKQGHCTSIDTKQAACQQGKLCSGKCIHELPSCKSDYMIDGDVCMTNEVTIATCSNGMLRDGRCVEMIQCKEHGYTLTNGWCIRDESNEPTCSSKTTRVRDQCVNGVPKCPENHFNANGHCYASQVQPAECAGGGKCLDNFCHITYPSCNSLFEFDGSVCKIPQLSGPKCPVGTVSDPNDRSYCLYSSEHADFLCASEYYYKNGICQKRQYGEASCPSGYRRKDEISQEWTCYHTEHERCGAFCTEPDQRIYLQTSRSYNLDGKLILFPAAVIADEEDEGDDDYIDEPYSDCDGCSDLSYDCSSYCYTFDCYKDEGGCTYMNQEDFCRKYPGAGCSAKDGCHDRRVCQP</sequence>
<dbReference type="SUPFAM" id="SSF57184">
    <property type="entry name" value="Growth factor receptor domain"/>
    <property type="match status" value="1"/>
</dbReference>
<feature type="signal peptide" evidence="1">
    <location>
        <begin position="1"/>
        <end position="24"/>
    </location>
</feature>
<dbReference type="eggNOG" id="ENOG502RTIJ">
    <property type="taxonomic scope" value="Eukaryota"/>
</dbReference>
<keyword evidence="4" id="KW-1185">Reference proteome</keyword>
<dbReference type="Proteomes" id="UP000002320">
    <property type="component" value="Unassembled WGS sequence"/>
</dbReference>
<protein>
    <submittedName>
        <fullName evidence="2 3">Uncharacterized protein</fullName>
    </submittedName>
</protein>
<keyword evidence="1" id="KW-0732">Signal</keyword>
<gene>
    <name evidence="3" type="primary">6034103</name>
    <name evidence="2" type="ORF">CpipJ_CPIJ003084</name>
</gene>
<dbReference type="PANTHER" id="PTHR37157:SF2">
    <property type="entry name" value="EB DOMAIN-CONTAINING PROTEIN-RELATED"/>
    <property type="match status" value="1"/>
</dbReference>
<feature type="chain" id="PRO_5014566527" evidence="1">
    <location>
        <begin position="25"/>
        <end position="1242"/>
    </location>
</feature>
<dbReference type="STRING" id="7176.B0W6Y6"/>
<reference evidence="3" key="2">
    <citation type="submission" date="2020-05" db="UniProtKB">
        <authorList>
            <consortium name="EnsemblMetazoa"/>
        </authorList>
    </citation>
    <scope>IDENTIFICATION</scope>
    <source>
        <strain evidence="3">JHB</strain>
    </source>
</reference>